<comment type="caution">
    <text evidence="2">The sequence shown here is derived from an EMBL/GenBank/DDBJ whole genome shotgun (WGS) entry which is preliminary data.</text>
</comment>
<dbReference type="OrthoDB" id="1915303at2759"/>
<evidence type="ECO:0000313" key="3">
    <source>
        <dbReference type="Proteomes" id="UP000245207"/>
    </source>
</evidence>
<proteinExistence type="predicted"/>
<feature type="transmembrane region" description="Helical" evidence="1">
    <location>
        <begin position="103"/>
        <end position="125"/>
    </location>
</feature>
<feature type="transmembrane region" description="Helical" evidence="1">
    <location>
        <begin position="131"/>
        <end position="151"/>
    </location>
</feature>
<dbReference type="PANTHER" id="PTHR35307">
    <property type="entry name" value="PROTEIN, PUTATIVE-RELATED"/>
    <property type="match status" value="1"/>
</dbReference>
<reference evidence="2 3" key="1">
    <citation type="journal article" date="2018" name="Mol. Plant">
        <title>The genome of Artemisia annua provides insight into the evolution of Asteraceae family and artemisinin biosynthesis.</title>
        <authorList>
            <person name="Shen Q."/>
            <person name="Zhang L."/>
            <person name="Liao Z."/>
            <person name="Wang S."/>
            <person name="Yan T."/>
            <person name="Shi P."/>
            <person name="Liu M."/>
            <person name="Fu X."/>
            <person name="Pan Q."/>
            <person name="Wang Y."/>
            <person name="Lv Z."/>
            <person name="Lu X."/>
            <person name="Zhang F."/>
            <person name="Jiang W."/>
            <person name="Ma Y."/>
            <person name="Chen M."/>
            <person name="Hao X."/>
            <person name="Li L."/>
            <person name="Tang Y."/>
            <person name="Lv G."/>
            <person name="Zhou Y."/>
            <person name="Sun X."/>
            <person name="Brodelius P.E."/>
            <person name="Rose J.K.C."/>
            <person name="Tang K."/>
        </authorList>
    </citation>
    <scope>NUCLEOTIDE SEQUENCE [LARGE SCALE GENOMIC DNA]</scope>
    <source>
        <strain evidence="3">cv. Huhao1</strain>
        <tissue evidence="2">Leaf</tissue>
    </source>
</reference>
<dbReference type="PANTHER" id="PTHR35307:SF9">
    <property type="entry name" value="TRANSMEMBRANE PROTEIN"/>
    <property type="match status" value="1"/>
</dbReference>
<feature type="transmembrane region" description="Helical" evidence="1">
    <location>
        <begin position="38"/>
        <end position="57"/>
    </location>
</feature>
<feature type="transmembrane region" description="Helical" evidence="1">
    <location>
        <begin position="196"/>
        <end position="219"/>
    </location>
</feature>
<dbReference type="EMBL" id="PKPP01012894">
    <property type="protein sequence ID" value="PWA41708.1"/>
    <property type="molecule type" value="Genomic_DNA"/>
</dbReference>
<keyword evidence="1" id="KW-0472">Membrane</keyword>
<accession>A0A2U1KY83</accession>
<name>A0A2U1KY83_ARTAN</name>
<keyword evidence="3" id="KW-1185">Reference proteome</keyword>
<feature type="transmembrane region" description="Helical" evidence="1">
    <location>
        <begin position="6"/>
        <end position="26"/>
    </location>
</feature>
<protein>
    <submittedName>
        <fullName evidence="2">Uncharacterized protein</fullName>
    </submittedName>
</protein>
<evidence type="ECO:0000313" key="2">
    <source>
        <dbReference type="EMBL" id="PWA41708.1"/>
    </source>
</evidence>
<feature type="transmembrane region" description="Helical" evidence="1">
    <location>
        <begin position="77"/>
        <end position="96"/>
    </location>
</feature>
<gene>
    <name evidence="2" type="ORF">CTI12_AA551580</name>
</gene>
<organism evidence="2 3">
    <name type="scientific">Artemisia annua</name>
    <name type="common">Sweet wormwood</name>
    <dbReference type="NCBI Taxonomy" id="35608"/>
    <lineage>
        <taxon>Eukaryota</taxon>
        <taxon>Viridiplantae</taxon>
        <taxon>Streptophyta</taxon>
        <taxon>Embryophyta</taxon>
        <taxon>Tracheophyta</taxon>
        <taxon>Spermatophyta</taxon>
        <taxon>Magnoliopsida</taxon>
        <taxon>eudicotyledons</taxon>
        <taxon>Gunneridae</taxon>
        <taxon>Pentapetalae</taxon>
        <taxon>asterids</taxon>
        <taxon>campanulids</taxon>
        <taxon>Asterales</taxon>
        <taxon>Asteraceae</taxon>
        <taxon>Asteroideae</taxon>
        <taxon>Anthemideae</taxon>
        <taxon>Artemisiinae</taxon>
        <taxon>Artemisia</taxon>
    </lineage>
</organism>
<dbReference type="AlphaFoldDB" id="A0A2U1KY83"/>
<feature type="transmembrane region" description="Helical" evidence="1">
    <location>
        <begin position="323"/>
        <end position="352"/>
    </location>
</feature>
<evidence type="ECO:0000256" key="1">
    <source>
        <dbReference type="SAM" id="Phobius"/>
    </source>
</evidence>
<sequence length="701" mass="80149">MELKDAMPWVGLYIAGASLVCILAMAADAFQGFWRWKFWFPNNLFALNTVSISLMAIAMKLPVDLSTDKYNDNSTKIVSIFFLVVMLANFLPSLGLMGDKELLVNMVAWAILLITIIVNVLIQILAGMFTLEIFILLLFPLLLVFSIALTVPTSRRILEHKYKELHKLASYPQDIKELEHNVKKYWMMAETGNPQFSIACSEISSAFGVICSAIVFITLLSLKEILALDPYEENSDYKWSIKVIIIVQLFGIVVGSIAPIFRWLTSISYFNLSTKLSKNHLNVFRVEKRWIQMFQVWKLSHVSSHIPGRRHCKITFNFLKNLILNFCIALQVMAVVTCKIICLVPVLFLLLLSSCWYLCKLLIRIFEKEANVSHVNERSEMEEYTDYVLQIEDDVKLSKRVQKNTLNSITRLLDASEKEKPKNLIELLMKSKGFSGVLKFDNDKVRPLYSEEAQNSWSLVTVTLTAIAVALPNIANDNVKGLLASMTEGLEFVKHIEESLNVNEELAKARKVSRRVGIEVELYHTWLQSDLKKKARKGKTSKDILQSLSDRAAKIVQFKSNKNGSPDHSLENSLAANSMYRISQTILIHCTEQEEWPTDEEVFEWVSKIIADIFFACFTNLPRVITMRCHHDAIEKRQDSIRTAAHILGKSKEIMNILKRRQLPNLDMDSMAYLDKWHALPKSHIPEDSPSFKESLELTIM</sequence>
<dbReference type="Proteomes" id="UP000245207">
    <property type="component" value="Unassembled WGS sequence"/>
</dbReference>
<keyword evidence="1" id="KW-0812">Transmembrane</keyword>
<keyword evidence="1" id="KW-1133">Transmembrane helix</keyword>
<feature type="transmembrane region" description="Helical" evidence="1">
    <location>
        <begin position="239"/>
        <end position="261"/>
    </location>
</feature>